<protein>
    <submittedName>
        <fullName evidence="2">Uncharacterized protein</fullName>
    </submittedName>
</protein>
<comment type="caution">
    <text evidence="2">The sequence shown here is derived from an EMBL/GenBank/DDBJ whole genome shotgun (WGS) entry which is preliminary data.</text>
</comment>
<sequence length="90" mass="9949">TPAPRSGVAVTGCYFWLGLLGLRCVSACFGVQLVVLPAPARKINLPKRSSGELEAVYVCILKGASGWKRWWSRQPTARYCIDGANDHDRW</sequence>
<keyword evidence="1" id="KW-0812">Transmembrane</keyword>
<organism evidence="2 3">
    <name type="scientific">Amblyomma americanum</name>
    <name type="common">Lone star tick</name>
    <dbReference type="NCBI Taxonomy" id="6943"/>
    <lineage>
        <taxon>Eukaryota</taxon>
        <taxon>Metazoa</taxon>
        <taxon>Ecdysozoa</taxon>
        <taxon>Arthropoda</taxon>
        <taxon>Chelicerata</taxon>
        <taxon>Arachnida</taxon>
        <taxon>Acari</taxon>
        <taxon>Parasitiformes</taxon>
        <taxon>Ixodida</taxon>
        <taxon>Ixodoidea</taxon>
        <taxon>Ixodidae</taxon>
        <taxon>Amblyomminae</taxon>
        <taxon>Amblyomma</taxon>
    </lineage>
</organism>
<dbReference type="AlphaFoldDB" id="A0AAQ4DUG6"/>
<proteinExistence type="predicted"/>
<accession>A0AAQ4DUG6</accession>
<keyword evidence="3" id="KW-1185">Reference proteome</keyword>
<reference evidence="2 3" key="1">
    <citation type="journal article" date="2023" name="Arcadia Sci">
        <title>De novo assembly of a long-read Amblyomma americanum tick genome.</title>
        <authorList>
            <person name="Chou S."/>
            <person name="Poskanzer K.E."/>
            <person name="Rollins M."/>
            <person name="Thuy-Boun P.S."/>
        </authorList>
    </citation>
    <scope>NUCLEOTIDE SEQUENCE [LARGE SCALE GENOMIC DNA]</scope>
    <source>
        <strain evidence="2">F_SG_1</strain>
        <tissue evidence="2">Salivary glands</tissue>
    </source>
</reference>
<dbReference type="EMBL" id="JARKHS020026699">
    <property type="protein sequence ID" value="KAK8766106.1"/>
    <property type="molecule type" value="Genomic_DNA"/>
</dbReference>
<evidence type="ECO:0000256" key="1">
    <source>
        <dbReference type="SAM" id="Phobius"/>
    </source>
</evidence>
<keyword evidence="1" id="KW-0472">Membrane</keyword>
<keyword evidence="1" id="KW-1133">Transmembrane helix</keyword>
<evidence type="ECO:0000313" key="3">
    <source>
        <dbReference type="Proteomes" id="UP001321473"/>
    </source>
</evidence>
<gene>
    <name evidence="2" type="ORF">V5799_007114</name>
</gene>
<dbReference type="Proteomes" id="UP001321473">
    <property type="component" value="Unassembled WGS sequence"/>
</dbReference>
<evidence type="ECO:0000313" key="2">
    <source>
        <dbReference type="EMBL" id="KAK8766106.1"/>
    </source>
</evidence>
<feature type="non-terminal residue" evidence="2">
    <location>
        <position position="1"/>
    </location>
</feature>
<name>A0AAQ4DUG6_AMBAM</name>
<feature type="transmembrane region" description="Helical" evidence="1">
    <location>
        <begin position="14"/>
        <end position="38"/>
    </location>
</feature>